<feature type="domain" description="Cyclic nucleotide-binding" evidence="1">
    <location>
        <begin position="138"/>
        <end position="241"/>
    </location>
</feature>
<comment type="caution">
    <text evidence="2">The sequence shown here is derived from an EMBL/GenBank/DDBJ whole genome shotgun (WGS) entry which is preliminary data.</text>
</comment>
<name>A0ABU5HIS5_9BACT</name>
<dbReference type="CDD" id="cd00038">
    <property type="entry name" value="CAP_ED"/>
    <property type="match status" value="2"/>
</dbReference>
<evidence type="ECO:0000313" key="3">
    <source>
        <dbReference type="Proteomes" id="UP001291309"/>
    </source>
</evidence>
<dbReference type="Proteomes" id="UP001291309">
    <property type="component" value="Unassembled WGS sequence"/>
</dbReference>
<dbReference type="PANTHER" id="PTHR23011">
    <property type="entry name" value="CYCLIC NUCLEOTIDE-BINDING DOMAIN CONTAINING PROTEIN"/>
    <property type="match status" value="1"/>
</dbReference>
<reference evidence="2 3" key="1">
    <citation type="submission" date="2023-12" db="EMBL/GenBank/DDBJ databases">
        <title>the genome sequence of Hyalangium sp. s54d21.</title>
        <authorList>
            <person name="Zhang X."/>
        </authorList>
    </citation>
    <scope>NUCLEOTIDE SEQUENCE [LARGE SCALE GENOMIC DNA]</scope>
    <source>
        <strain evidence="3">s54d21</strain>
    </source>
</reference>
<organism evidence="2 3">
    <name type="scientific">Hyalangium rubrum</name>
    <dbReference type="NCBI Taxonomy" id="3103134"/>
    <lineage>
        <taxon>Bacteria</taxon>
        <taxon>Pseudomonadati</taxon>
        <taxon>Myxococcota</taxon>
        <taxon>Myxococcia</taxon>
        <taxon>Myxococcales</taxon>
        <taxon>Cystobacterineae</taxon>
        <taxon>Archangiaceae</taxon>
        <taxon>Hyalangium</taxon>
    </lineage>
</organism>
<dbReference type="Pfam" id="PF00027">
    <property type="entry name" value="cNMP_binding"/>
    <property type="match status" value="2"/>
</dbReference>
<evidence type="ECO:0000313" key="2">
    <source>
        <dbReference type="EMBL" id="MDY7231985.1"/>
    </source>
</evidence>
<dbReference type="InterPro" id="IPR011990">
    <property type="entry name" value="TPR-like_helical_dom_sf"/>
</dbReference>
<sequence length="409" mass="45807">MDALREHKNKAAEFFAKGALESALSEYQKVVQEAPEDLSSRQKVAELLQRLGRKKESIATYEALAEAWARQGWLLRAIALCKVILQIEPRHNRTQRLLAELHAKRLESSPRLAPAPKPVENAPATGNISGGTLPRIPIFSQLSGEELLSVMERLELRVFQPKETIIQEGQLGGSMFAIVEGSVEVVRKLETGGERTLAFMGEGDLFGEMALLSAGPRLASVRASERTMVLELPRERVEQLVTRHPSVGQVLQTFHRERLLINMLRSNPLFRALTPLQREALARDFQLCSVPAGKPLTMQGQSASALYLLLRGTCRVLHEHEDGRESDYRPLREGDVFGEISLMLGVTATATVTTAERCTLLRLDREACERHILHQPGLREALSRMSQERLQRTVEMTSGFWLDEGDLRI</sequence>
<evidence type="ECO:0000259" key="1">
    <source>
        <dbReference type="PROSITE" id="PS50042"/>
    </source>
</evidence>
<accession>A0ABU5HIS5</accession>
<dbReference type="Gene3D" id="2.60.120.10">
    <property type="entry name" value="Jelly Rolls"/>
    <property type="match status" value="2"/>
</dbReference>
<keyword evidence="3" id="KW-1185">Reference proteome</keyword>
<feature type="domain" description="Cyclic nucleotide-binding" evidence="1">
    <location>
        <begin position="269"/>
        <end position="370"/>
    </location>
</feature>
<dbReference type="PANTHER" id="PTHR23011:SF28">
    <property type="entry name" value="CYCLIC NUCLEOTIDE-BINDING DOMAIN CONTAINING PROTEIN"/>
    <property type="match status" value="1"/>
</dbReference>
<dbReference type="EMBL" id="JAXIVS010000017">
    <property type="protein sequence ID" value="MDY7231985.1"/>
    <property type="molecule type" value="Genomic_DNA"/>
</dbReference>
<protein>
    <submittedName>
        <fullName evidence="2">Cyclic nucleotide-binding domain-containing protein</fullName>
    </submittedName>
</protein>
<proteinExistence type="predicted"/>
<dbReference type="PROSITE" id="PS50042">
    <property type="entry name" value="CNMP_BINDING_3"/>
    <property type="match status" value="2"/>
</dbReference>
<dbReference type="SMART" id="SM00100">
    <property type="entry name" value="cNMP"/>
    <property type="match status" value="2"/>
</dbReference>
<dbReference type="InterPro" id="IPR014710">
    <property type="entry name" value="RmlC-like_jellyroll"/>
</dbReference>
<dbReference type="InterPro" id="IPR018490">
    <property type="entry name" value="cNMP-bd_dom_sf"/>
</dbReference>
<dbReference type="Gene3D" id="1.25.40.10">
    <property type="entry name" value="Tetratricopeptide repeat domain"/>
    <property type="match status" value="1"/>
</dbReference>
<gene>
    <name evidence="2" type="ORF">SYV04_36695</name>
</gene>
<dbReference type="InterPro" id="IPR000595">
    <property type="entry name" value="cNMP-bd_dom"/>
</dbReference>
<dbReference type="SUPFAM" id="SSF51206">
    <property type="entry name" value="cAMP-binding domain-like"/>
    <property type="match status" value="2"/>
</dbReference>
<dbReference type="SUPFAM" id="SSF48452">
    <property type="entry name" value="TPR-like"/>
    <property type="match status" value="1"/>
</dbReference>
<dbReference type="RefSeq" id="WP_321550700.1">
    <property type="nucleotide sequence ID" value="NZ_JAXIVS010000017.1"/>
</dbReference>